<evidence type="ECO:0000259" key="7">
    <source>
        <dbReference type="PROSITE" id="PS51212"/>
    </source>
</evidence>
<keyword evidence="2 6" id="KW-0812">Transmembrane</keyword>
<evidence type="ECO:0000313" key="8">
    <source>
        <dbReference type="EMBL" id="RNA09694.1"/>
    </source>
</evidence>
<keyword evidence="4 6" id="KW-1133">Transmembrane helix</keyword>
<dbReference type="EMBL" id="REGN01006392">
    <property type="protein sequence ID" value="RNA09694.1"/>
    <property type="molecule type" value="Genomic_DNA"/>
</dbReference>
<dbReference type="GO" id="GO:0005261">
    <property type="term" value="F:monoatomic cation channel activity"/>
    <property type="evidence" value="ECO:0007669"/>
    <property type="project" value="TreeGrafter"/>
</dbReference>
<evidence type="ECO:0000256" key="2">
    <source>
        <dbReference type="ARBA" id="ARBA00022692"/>
    </source>
</evidence>
<feature type="transmembrane region" description="Helical" evidence="6">
    <location>
        <begin position="12"/>
        <end position="29"/>
    </location>
</feature>
<keyword evidence="9" id="KW-1185">Reference proteome</keyword>
<dbReference type="AlphaFoldDB" id="A0A3M7QET1"/>
<comment type="subcellular location">
    <subcellularLocation>
        <location evidence="1">Membrane</location>
    </subcellularLocation>
</comment>
<dbReference type="InterPro" id="IPR035986">
    <property type="entry name" value="PKD_dom_sf"/>
</dbReference>
<gene>
    <name evidence="8" type="ORF">BpHYR1_050211</name>
</gene>
<dbReference type="PANTHER" id="PTHR46730">
    <property type="entry name" value="POLYCYSTIN-1"/>
    <property type="match status" value="1"/>
</dbReference>
<keyword evidence="3" id="KW-0677">Repeat</keyword>
<evidence type="ECO:0000256" key="5">
    <source>
        <dbReference type="ARBA" id="ARBA00023136"/>
    </source>
</evidence>
<evidence type="ECO:0000256" key="3">
    <source>
        <dbReference type="ARBA" id="ARBA00022737"/>
    </source>
</evidence>
<evidence type="ECO:0000256" key="1">
    <source>
        <dbReference type="ARBA" id="ARBA00004370"/>
    </source>
</evidence>
<dbReference type="STRING" id="10195.A0A3M7QET1"/>
<accession>A0A3M7QET1</accession>
<organism evidence="8 9">
    <name type="scientific">Brachionus plicatilis</name>
    <name type="common">Marine rotifer</name>
    <name type="synonym">Brachionus muelleri</name>
    <dbReference type="NCBI Taxonomy" id="10195"/>
    <lineage>
        <taxon>Eukaryota</taxon>
        <taxon>Metazoa</taxon>
        <taxon>Spiralia</taxon>
        <taxon>Gnathifera</taxon>
        <taxon>Rotifera</taxon>
        <taxon>Eurotatoria</taxon>
        <taxon>Monogononta</taxon>
        <taxon>Pseudotrocha</taxon>
        <taxon>Ploima</taxon>
        <taxon>Brachionidae</taxon>
        <taxon>Brachionus</taxon>
    </lineage>
</organism>
<proteinExistence type="predicted"/>
<name>A0A3M7QET1_BRAPC</name>
<dbReference type="GO" id="GO:0006816">
    <property type="term" value="P:calcium ion transport"/>
    <property type="evidence" value="ECO:0007669"/>
    <property type="project" value="TreeGrafter"/>
</dbReference>
<dbReference type="OrthoDB" id="10460857at2759"/>
<dbReference type="GO" id="GO:0005886">
    <property type="term" value="C:plasma membrane"/>
    <property type="evidence" value="ECO:0007669"/>
    <property type="project" value="TreeGrafter"/>
</dbReference>
<dbReference type="InterPro" id="IPR002889">
    <property type="entry name" value="WSC_carb-bd"/>
</dbReference>
<feature type="domain" description="WSC" evidence="7">
    <location>
        <begin position="39"/>
        <end position="135"/>
    </location>
</feature>
<dbReference type="Proteomes" id="UP000276133">
    <property type="component" value="Unassembled WGS sequence"/>
</dbReference>
<evidence type="ECO:0000256" key="6">
    <source>
        <dbReference type="SAM" id="Phobius"/>
    </source>
</evidence>
<keyword evidence="5 6" id="KW-0472">Membrane</keyword>
<dbReference type="SUPFAM" id="SSF49299">
    <property type="entry name" value="PKD domain"/>
    <property type="match status" value="1"/>
</dbReference>
<evidence type="ECO:0000313" key="9">
    <source>
        <dbReference type="Proteomes" id="UP000276133"/>
    </source>
</evidence>
<dbReference type="Pfam" id="PF01822">
    <property type="entry name" value="WSC"/>
    <property type="match status" value="1"/>
</dbReference>
<sequence length="979" mass="112335">MREKLYHEFKSIFYFQLMYITVILTIMLFNCSNGQFIYKPGFIGCFESKVFDHEFNTFSPHSSGEIISPIECQKGCFLMGFELASIEKNNLCFCKRGIEVKMEKILDENCQNYVCQGDPNYYCGSDMSILVYSTQIFIHNLEIGLENKSNNQFSLEIISEAPILYTINNYGIISSYDGSKDLNSTNVSVLQFIPSNDLEYIQLLILKIFAPNFTAIKIICFCPIRILDKTRVVKIDSKHVIESLNADCPLMISSDENFRCQIEIFGYSEADIMITFDNGFMENLKIPKPLINLYGSPVSQNIMKSQIQTISLDPNWYYTLFNGQIMEACFLKSIEVYSNDEFNLKFHLVEFEDLSKKSDLKLYQCKNKFNKFNTSCDDIHVSDHFNSSIIFRKTFNLTLKRGYNLFYSNQLSKTNEFLGQNWFILLEPVSTGQLLINPFNQNGFDYSISKNDSITRNLKPISDLVIEPRFRSCSVDRLCEFKSKTSSGSDIEYQWSINSNLTSSMSDCMTFKFLKTGFYLIKLDAWNNVSFRSAQINYTINQGLQEIHFHSGDQDMSTSITNQSTLFLFKIRTVQDYTCVANFGDSLENFNFTDKEKDLNNDYVKYTYSKAGYYSVSITCYQGTDSLKLKLIHIVQDEITGFGLLEKGVDLSIVFYRIGFRFKTGTNLSVILEIDSVTNSETTFDDARLIGYSGLLINYGYARILNVSIKAYNLVSFVSVSEIFEISSPLVSPELVISPFENNYVYEFKPTAINYTVRVQKGTNVKVEIFFGNEKSSEPSVSRMFAGTWLSDFAYTYTHPEPGDYVLRVKVSNAFSNFDFYKRISFISQVDQLTCYPEPSIVLLKFSRAHVEFRVKSIGISDPGSRATVKFWPGDPANVTYGPFMIGMENFENTIPFSFAYSQLGNFRPILLIENEIISSSVDDMYVVIKPSAVVINQSFQVYVYLLNALNANITWNFENMTIVRDKTCKYNGKKFKQI</sequence>
<dbReference type="PANTHER" id="PTHR46730:SF4">
    <property type="entry name" value="POLYCYSTIC KIDNEY DISEASE PROTEIN 1-LIKE 1"/>
    <property type="match status" value="1"/>
</dbReference>
<evidence type="ECO:0000256" key="4">
    <source>
        <dbReference type="ARBA" id="ARBA00022989"/>
    </source>
</evidence>
<protein>
    <submittedName>
        <fullName evidence="8">Polycystin-1-like isoform X2</fullName>
    </submittedName>
</protein>
<dbReference type="PROSITE" id="PS51212">
    <property type="entry name" value="WSC"/>
    <property type="match status" value="1"/>
</dbReference>
<comment type="caution">
    <text evidence="8">The sequence shown here is derived from an EMBL/GenBank/DDBJ whole genome shotgun (WGS) entry which is preliminary data.</text>
</comment>
<reference evidence="8 9" key="1">
    <citation type="journal article" date="2018" name="Sci. Rep.">
        <title>Genomic signatures of local adaptation to the degree of environmental predictability in rotifers.</title>
        <authorList>
            <person name="Franch-Gras L."/>
            <person name="Hahn C."/>
            <person name="Garcia-Roger E.M."/>
            <person name="Carmona M.J."/>
            <person name="Serra M."/>
            <person name="Gomez A."/>
        </authorList>
    </citation>
    <scope>NUCLEOTIDE SEQUENCE [LARGE SCALE GENOMIC DNA]</scope>
    <source>
        <strain evidence="8">HYR1</strain>
    </source>
</reference>